<dbReference type="GO" id="GO:0005524">
    <property type="term" value="F:ATP binding"/>
    <property type="evidence" value="ECO:0007669"/>
    <property type="project" value="UniProtKB-KW"/>
</dbReference>
<dbReference type="GO" id="GO:0009088">
    <property type="term" value="P:threonine biosynthetic process"/>
    <property type="evidence" value="ECO:0007669"/>
    <property type="project" value="UniProtKB-UniPathway"/>
</dbReference>
<keyword evidence="3" id="KW-0808">Transferase</keyword>
<dbReference type="GO" id="GO:0009090">
    <property type="term" value="P:homoserine biosynthetic process"/>
    <property type="evidence" value="ECO:0007669"/>
    <property type="project" value="TreeGrafter"/>
</dbReference>
<evidence type="ECO:0000256" key="6">
    <source>
        <dbReference type="ARBA" id="ARBA00022840"/>
    </source>
</evidence>
<keyword evidence="11" id="KW-1185">Reference proteome</keyword>
<evidence type="ECO:0000256" key="8">
    <source>
        <dbReference type="SAM" id="MobiDB-lite"/>
    </source>
</evidence>
<sequence>MEVPSSNGPASPVMTFSSCANDIVDSITLEEPAELPRFFERPVAQTSHWLHTPDSPIVQSTELSQTAPQKLLVMKFGGTSVASAKHLLRCSDIVRKALPSRPVVVASAMGKTTNALLHAANLALETGEVDVSAIRKTHESTLKELGVDIPESVTELLNELEKVLSGVALLKEISMQTRDRIVSFGERLSVRTFAAAFNSSRKDPQEPEAKALDAWHVGMKTTSGSGSADSAFSSVEILEESYAAIKHNLGPLKLNYSYVPIVTGYIAKDSKGVITTLGRDGSDLTATVIGAATKASEVQIWKDVSGVQTTDPRVISAAKPVHVLTFEEAAELSTFGSKVVHPAAVLPAWSAGVPMSVKNSMAPDLPGTRIVPELGGQDTREGRVAAISSKKNITMIVIKSSRMLGQHGFLAHVFQVFNKFAASVDVIATSEVTVSLTLDEGYKHVDLSAIEEELREVAKVSVLHDMSMLTLITHKTDSVSVLKESCAAFELKCAKLEMVSHGASNVNVTFVAELRAAVLELLRATKFPFVHAAYVLGLNGSHYSLDTATDRHYGIPLRLPRLLCQLFRLEVPDTDFTTIRIQKFASSVNFNGAHRTLPVNLHTPFFPDAEDGSASPEPSHIDKDGQGNSGVPASALCFTDGCKGGHGELCENLEGDEGRRWRRFVQPAAGSNASRWIQFPMDTWLRWYWPTSGDYYVVIATCEPPDFIRGLRTRQHRQMLKLGFRLPKPWNELEKDDGDEDECHEKAQEGEHRSPRRVSSARVVAAKRLLGLQGVIVPTLQEIEEAYDRAVRLVNENGVDG</sequence>
<dbReference type="GO" id="GO:0009089">
    <property type="term" value="P:lysine biosynthetic process via diaminopimelate"/>
    <property type="evidence" value="ECO:0007669"/>
    <property type="project" value="UniProtKB-UniPathway"/>
</dbReference>
<dbReference type="Gene3D" id="1.20.120.1320">
    <property type="entry name" value="Aspartokinase, catalytic domain"/>
    <property type="match status" value="1"/>
</dbReference>
<dbReference type="Gene3D" id="3.30.70.260">
    <property type="match status" value="2"/>
</dbReference>
<evidence type="ECO:0000256" key="3">
    <source>
        <dbReference type="ARBA" id="ARBA00022679"/>
    </source>
</evidence>
<dbReference type="Gene3D" id="3.40.1160.10">
    <property type="entry name" value="Acetylglutamate kinase-like"/>
    <property type="match status" value="1"/>
</dbReference>
<dbReference type="EMBL" id="CAJNIZ010035002">
    <property type="protein sequence ID" value="CAE7556859.1"/>
    <property type="molecule type" value="Genomic_DNA"/>
</dbReference>
<accession>A0A812U4J4</accession>
<dbReference type="InterPro" id="IPR036393">
    <property type="entry name" value="AceGlu_kinase-like_sf"/>
</dbReference>
<dbReference type="InterPro" id="IPR001341">
    <property type="entry name" value="Asp_kinase"/>
</dbReference>
<keyword evidence="5" id="KW-0418">Kinase</keyword>
<dbReference type="EC" id="2.7.2.4" evidence="2"/>
<dbReference type="AlphaFoldDB" id="A0A812U4J4"/>
<dbReference type="NCBIfam" id="TIGR00657">
    <property type="entry name" value="asp_kinases"/>
    <property type="match status" value="1"/>
</dbReference>
<dbReference type="UniPathway" id="UPA00034">
    <property type="reaction ID" value="UER00015"/>
</dbReference>
<comment type="caution">
    <text evidence="10">The sequence shown here is derived from an EMBL/GenBank/DDBJ whole genome shotgun (WGS) entry which is preliminary data.</text>
</comment>
<evidence type="ECO:0000313" key="10">
    <source>
        <dbReference type="EMBL" id="CAE7556859.1"/>
    </source>
</evidence>
<dbReference type="UniPathway" id="UPA00051">
    <property type="reaction ID" value="UER00462"/>
</dbReference>
<dbReference type="InterPro" id="IPR018042">
    <property type="entry name" value="Aspartate_kinase_CS"/>
</dbReference>
<dbReference type="GO" id="GO:0005829">
    <property type="term" value="C:cytosol"/>
    <property type="evidence" value="ECO:0007669"/>
    <property type="project" value="TreeGrafter"/>
</dbReference>
<comment type="pathway">
    <text evidence="7">Amino-acid biosynthesis; L-threonine biosynthesis; L-threonine from L-aspartate: step 1/5.</text>
</comment>
<dbReference type="Pfam" id="PF00696">
    <property type="entry name" value="AA_kinase"/>
    <property type="match status" value="1"/>
</dbReference>
<feature type="domain" description="Aspartate/glutamate/uridylate kinase" evidence="9">
    <location>
        <begin position="70"/>
        <end position="359"/>
    </location>
</feature>
<organism evidence="10 11">
    <name type="scientific">Symbiodinium pilosum</name>
    <name type="common">Dinoflagellate</name>
    <dbReference type="NCBI Taxonomy" id="2952"/>
    <lineage>
        <taxon>Eukaryota</taxon>
        <taxon>Sar</taxon>
        <taxon>Alveolata</taxon>
        <taxon>Dinophyceae</taxon>
        <taxon>Suessiales</taxon>
        <taxon>Symbiodiniaceae</taxon>
        <taxon>Symbiodinium</taxon>
    </lineage>
</organism>
<keyword evidence="7" id="KW-0028">Amino-acid biosynthesis</keyword>
<comment type="similarity">
    <text evidence="1">Belongs to the aspartokinase family.</text>
</comment>
<dbReference type="PROSITE" id="PS00324">
    <property type="entry name" value="ASPARTOKINASE"/>
    <property type="match status" value="1"/>
</dbReference>
<name>A0A812U4J4_SYMPI</name>
<evidence type="ECO:0000256" key="4">
    <source>
        <dbReference type="ARBA" id="ARBA00022741"/>
    </source>
</evidence>
<evidence type="ECO:0000256" key="2">
    <source>
        <dbReference type="ARBA" id="ARBA00013059"/>
    </source>
</evidence>
<comment type="pathway">
    <text evidence="7">Amino-acid biosynthesis; L-methionine biosynthesis via de novo pathway; L-homoserine from L-aspartate: step 1/3.</text>
</comment>
<proteinExistence type="inferred from homology"/>
<evidence type="ECO:0000256" key="7">
    <source>
        <dbReference type="RuleBase" id="RU004249"/>
    </source>
</evidence>
<dbReference type="SUPFAM" id="SSF53633">
    <property type="entry name" value="Carbamate kinase-like"/>
    <property type="match status" value="1"/>
</dbReference>
<feature type="region of interest" description="Disordered" evidence="8">
    <location>
        <begin position="731"/>
        <end position="759"/>
    </location>
</feature>
<dbReference type="InterPro" id="IPR042199">
    <property type="entry name" value="AsparK_Bifunc_asparK/hSer_DH"/>
</dbReference>
<dbReference type="CDD" id="cd04912">
    <property type="entry name" value="ACT_AKiii-LysC-EC-like_1"/>
    <property type="match status" value="1"/>
</dbReference>
<dbReference type="InterPro" id="IPR045865">
    <property type="entry name" value="ACT-like_dom_sf"/>
</dbReference>
<keyword evidence="4" id="KW-0547">Nucleotide-binding</keyword>
<dbReference type="PANTHER" id="PTHR21499">
    <property type="entry name" value="ASPARTATE KINASE"/>
    <property type="match status" value="1"/>
</dbReference>
<feature type="region of interest" description="Disordered" evidence="8">
    <location>
        <begin position="608"/>
        <end position="627"/>
    </location>
</feature>
<feature type="compositionally biased region" description="Basic and acidic residues" evidence="8">
    <location>
        <begin position="743"/>
        <end position="753"/>
    </location>
</feature>
<evidence type="ECO:0000313" key="11">
    <source>
        <dbReference type="Proteomes" id="UP000649617"/>
    </source>
</evidence>
<dbReference type="SUPFAM" id="SSF55021">
    <property type="entry name" value="ACT-like"/>
    <property type="match status" value="1"/>
</dbReference>
<keyword evidence="6" id="KW-0067">ATP-binding</keyword>
<evidence type="ECO:0000256" key="1">
    <source>
        <dbReference type="ARBA" id="ARBA00010122"/>
    </source>
</evidence>
<protein>
    <recommendedName>
        <fullName evidence="2">aspartate kinase</fullName>
        <ecNumber evidence="2">2.7.2.4</ecNumber>
    </recommendedName>
</protein>
<evidence type="ECO:0000259" key="9">
    <source>
        <dbReference type="Pfam" id="PF00696"/>
    </source>
</evidence>
<evidence type="ECO:0000256" key="5">
    <source>
        <dbReference type="ARBA" id="ARBA00022777"/>
    </source>
</evidence>
<reference evidence="10" key="1">
    <citation type="submission" date="2021-02" db="EMBL/GenBank/DDBJ databases">
        <authorList>
            <person name="Dougan E. K."/>
            <person name="Rhodes N."/>
            <person name="Thang M."/>
            <person name="Chan C."/>
        </authorList>
    </citation>
    <scope>NUCLEOTIDE SEQUENCE</scope>
</reference>
<gene>
    <name evidence="10" type="primary">AK1</name>
    <name evidence="10" type="ORF">SPIL2461_LOCUS14841</name>
</gene>
<dbReference type="PANTHER" id="PTHR21499:SF59">
    <property type="entry name" value="ASPARTOKINASE"/>
    <property type="match status" value="1"/>
</dbReference>
<comment type="pathway">
    <text evidence="7">Amino-acid biosynthesis; L-lysine biosynthesis via DAP pathway; (S)-tetrahydrodipicolinate from L-aspartate: step 1/4.</text>
</comment>
<dbReference type="GO" id="GO:0004072">
    <property type="term" value="F:aspartate kinase activity"/>
    <property type="evidence" value="ECO:0007669"/>
    <property type="project" value="UniProtKB-EC"/>
</dbReference>
<dbReference type="UniPathway" id="UPA00050">
    <property type="reaction ID" value="UER00461"/>
</dbReference>
<dbReference type="InterPro" id="IPR001048">
    <property type="entry name" value="Asp/Glu/Uridylate_kinase"/>
</dbReference>
<dbReference type="OrthoDB" id="5548170at2759"/>
<dbReference type="Proteomes" id="UP000649617">
    <property type="component" value="Unassembled WGS sequence"/>
</dbReference>